<comment type="subcellular location">
    <subcellularLocation>
        <location evidence="1">Nucleus</location>
    </subcellularLocation>
</comment>
<dbReference type="OrthoDB" id="3352400at2759"/>
<evidence type="ECO:0000256" key="4">
    <source>
        <dbReference type="ARBA" id="ARBA00022771"/>
    </source>
</evidence>
<dbReference type="SMART" id="SM00355">
    <property type="entry name" value="ZnF_C2H2"/>
    <property type="match status" value="2"/>
</dbReference>
<protein>
    <submittedName>
        <fullName evidence="10">Early growth response protein 1</fullName>
    </submittedName>
</protein>
<sequence>MSFVFPELPSWLLHDTSPPIEYSTHTRSSVPAAPTDTSSLFLNDGSTHMAPETHFEKRWTQGASGISPWSSLHSPYPSTLTSFPTASHLPGYELAAVPSMPLVPHERNSYSNMPSMDLAYSRPSNLYNESSRVGRASLLQPHLSGAFAPLSMPGHARHPLTTQPVMFDSHHPPSTAQVPQHLPSTSISSVGLRNNALYADGYYRTLSETPPPVPNTEDSQSSDMSISWLSPSHGPARHAKLEQGQVKPPKSRPFVCSRCSRAFSRKHDLERHARVHSGDRPYVCRVCKKGFPRSDALRRHIRVERDTHESYFASKTSDVLVMSERDSASMNG</sequence>
<evidence type="ECO:0000259" key="9">
    <source>
        <dbReference type="PROSITE" id="PS50157"/>
    </source>
</evidence>
<dbReference type="Pfam" id="PF00096">
    <property type="entry name" value="zf-C2H2"/>
    <property type="match status" value="2"/>
</dbReference>
<gene>
    <name evidence="10" type="primary">egr1</name>
    <name evidence="10" type="ORF">DNF11_1187</name>
</gene>
<dbReference type="SUPFAM" id="SSF57667">
    <property type="entry name" value="beta-beta-alpha zinc fingers"/>
    <property type="match status" value="1"/>
</dbReference>
<feature type="domain" description="C2H2-type" evidence="9">
    <location>
        <begin position="282"/>
        <end position="308"/>
    </location>
</feature>
<evidence type="ECO:0000256" key="6">
    <source>
        <dbReference type="ARBA" id="ARBA00023242"/>
    </source>
</evidence>
<dbReference type="Proteomes" id="UP000269793">
    <property type="component" value="Chromosome II"/>
</dbReference>
<evidence type="ECO:0000313" key="10">
    <source>
        <dbReference type="EMBL" id="AYO42137.1"/>
    </source>
</evidence>
<proteinExistence type="predicted"/>
<evidence type="ECO:0000313" key="11">
    <source>
        <dbReference type="Proteomes" id="UP000269793"/>
    </source>
</evidence>
<evidence type="ECO:0000256" key="1">
    <source>
        <dbReference type="ARBA" id="ARBA00004123"/>
    </source>
</evidence>
<dbReference type="InterPro" id="IPR036236">
    <property type="entry name" value="Znf_C2H2_sf"/>
</dbReference>
<dbReference type="Gene3D" id="3.30.160.60">
    <property type="entry name" value="Classic Zinc Finger"/>
    <property type="match status" value="2"/>
</dbReference>
<evidence type="ECO:0000256" key="8">
    <source>
        <dbReference type="SAM" id="MobiDB-lite"/>
    </source>
</evidence>
<dbReference type="EMBL" id="CP033149">
    <property type="protein sequence ID" value="AYO42137.1"/>
    <property type="molecule type" value="Genomic_DNA"/>
</dbReference>
<name>A0A3G2S7W4_MALR7</name>
<dbReference type="STRING" id="425264.A0A3G2S7W4"/>
<organism evidence="10 11">
    <name type="scientific">Malassezia restricta (strain ATCC 96810 / NBRC 103918 / CBS 7877)</name>
    <name type="common">Seborrheic dermatitis infection agent</name>
    <dbReference type="NCBI Taxonomy" id="425264"/>
    <lineage>
        <taxon>Eukaryota</taxon>
        <taxon>Fungi</taxon>
        <taxon>Dikarya</taxon>
        <taxon>Basidiomycota</taxon>
        <taxon>Ustilaginomycotina</taxon>
        <taxon>Malasseziomycetes</taxon>
        <taxon>Malasseziales</taxon>
        <taxon>Malasseziaceae</taxon>
        <taxon>Malassezia</taxon>
    </lineage>
</organism>
<keyword evidence="3" id="KW-0677">Repeat</keyword>
<feature type="compositionally biased region" description="Polar residues" evidence="8">
    <location>
        <begin position="216"/>
        <end position="230"/>
    </location>
</feature>
<reference evidence="10 11" key="1">
    <citation type="submission" date="2018-10" db="EMBL/GenBank/DDBJ databases">
        <title>Complete genome sequence of Malassezia restricta CBS 7877.</title>
        <authorList>
            <person name="Morand S.C."/>
            <person name="Bertignac M."/>
            <person name="Iltis A."/>
            <person name="Kolder I."/>
            <person name="Pirovano W."/>
            <person name="Jourdain R."/>
            <person name="Clavaud C."/>
        </authorList>
    </citation>
    <scope>NUCLEOTIDE SEQUENCE [LARGE SCALE GENOMIC DNA]</scope>
    <source>
        <strain evidence="10 11">CBS 7877</strain>
    </source>
</reference>
<dbReference type="FunFam" id="3.30.160.60:FF:000065">
    <property type="entry name" value="B-cell CLL/lymphoma 6, member B"/>
    <property type="match status" value="1"/>
</dbReference>
<keyword evidence="6" id="KW-0539">Nucleus</keyword>
<evidence type="ECO:0000256" key="5">
    <source>
        <dbReference type="ARBA" id="ARBA00022833"/>
    </source>
</evidence>
<keyword evidence="11" id="KW-1185">Reference proteome</keyword>
<keyword evidence="5" id="KW-0862">Zinc</keyword>
<keyword evidence="2" id="KW-0479">Metal-binding</keyword>
<dbReference type="GO" id="GO:0008270">
    <property type="term" value="F:zinc ion binding"/>
    <property type="evidence" value="ECO:0007669"/>
    <property type="project" value="UniProtKB-KW"/>
</dbReference>
<keyword evidence="4 7" id="KW-0863">Zinc-finger</keyword>
<accession>A0A3G2S7W4</accession>
<dbReference type="VEuPathDB" id="FungiDB:DNF11_1187"/>
<dbReference type="GO" id="GO:1990837">
    <property type="term" value="F:sequence-specific double-stranded DNA binding"/>
    <property type="evidence" value="ECO:0007669"/>
    <property type="project" value="UniProtKB-ARBA"/>
</dbReference>
<dbReference type="PROSITE" id="PS50157">
    <property type="entry name" value="ZINC_FINGER_C2H2_2"/>
    <property type="match status" value="2"/>
</dbReference>
<evidence type="ECO:0000256" key="2">
    <source>
        <dbReference type="ARBA" id="ARBA00022723"/>
    </source>
</evidence>
<dbReference type="PROSITE" id="PS00028">
    <property type="entry name" value="ZINC_FINGER_C2H2_1"/>
    <property type="match status" value="1"/>
</dbReference>
<evidence type="ECO:0000256" key="3">
    <source>
        <dbReference type="ARBA" id="ARBA00022737"/>
    </source>
</evidence>
<dbReference type="InterPro" id="IPR013087">
    <property type="entry name" value="Znf_C2H2_type"/>
</dbReference>
<feature type="region of interest" description="Disordered" evidence="8">
    <location>
        <begin position="207"/>
        <end position="253"/>
    </location>
</feature>
<dbReference type="FunFam" id="3.30.160.60:FF:000303">
    <property type="entry name" value="Zinc finger protein 41"/>
    <property type="match status" value="1"/>
</dbReference>
<dbReference type="PANTHER" id="PTHR24394">
    <property type="entry name" value="ZINC FINGER PROTEIN"/>
    <property type="match status" value="1"/>
</dbReference>
<dbReference type="AlphaFoldDB" id="A0A3G2S7W4"/>
<dbReference type="GO" id="GO:0000981">
    <property type="term" value="F:DNA-binding transcription factor activity, RNA polymerase II-specific"/>
    <property type="evidence" value="ECO:0007669"/>
    <property type="project" value="TreeGrafter"/>
</dbReference>
<feature type="domain" description="C2H2-type" evidence="9">
    <location>
        <begin position="254"/>
        <end position="281"/>
    </location>
</feature>
<dbReference type="GO" id="GO:0005634">
    <property type="term" value="C:nucleus"/>
    <property type="evidence" value="ECO:0007669"/>
    <property type="project" value="UniProtKB-SubCell"/>
</dbReference>
<evidence type="ECO:0000256" key="7">
    <source>
        <dbReference type="PROSITE-ProRule" id="PRU00042"/>
    </source>
</evidence>
<dbReference type="PANTHER" id="PTHR24394:SF44">
    <property type="entry name" value="ZINC FINGER PROTEIN 271-LIKE"/>
    <property type="match status" value="1"/>
</dbReference>